<accession>J7S5G2</accession>
<keyword evidence="2" id="KW-0614">Plasmid</keyword>
<evidence type="ECO:0000256" key="1">
    <source>
        <dbReference type="SAM" id="Phobius"/>
    </source>
</evidence>
<gene>
    <name evidence="2" type="ordered locus">HQ_4013A</name>
</gene>
<dbReference type="GeneID" id="4171418"/>
<evidence type="ECO:0000313" key="3">
    <source>
        <dbReference type="Proteomes" id="UP000001975"/>
    </source>
</evidence>
<dbReference type="eggNOG" id="ENOG502N5KH">
    <property type="taxonomic scope" value="Archaea"/>
</dbReference>
<dbReference type="AlphaFoldDB" id="J7S5G2"/>
<dbReference type="EMBL" id="AM180089">
    <property type="protein sequence ID" value="CCL97912.1"/>
    <property type="molecule type" value="Genomic_DNA"/>
</dbReference>
<keyword evidence="3" id="KW-1185">Reference proteome</keyword>
<dbReference type="HOGENOM" id="CLU_2490559_0_0_2"/>
<feature type="transmembrane region" description="Helical" evidence="1">
    <location>
        <begin position="47"/>
        <end position="66"/>
    </location>
</feature>
<evidence type="ECO:0000313" key="2">
    <source>
        <dbReference type="EMBL" id="CCL97912.1"/>
    </source>
</evidence>
<dbReference type="RefSeq" id="WP_048067136.1">
    <property type="nucleotide sequence ID" value="NC_008213.1"/>
</dbReference>
<dbReference type="KEGG" id="hwa:HQ_4013A"/>
<keyword evidence="1" id="KW-0472">Membrane</keyword>
<reference evidence="2" key="2">
    <citation type="submission" date="2006-06" db="EMBL/GenBank/DDBJ databases">
        <authorList>
            <person name="Pfeiffer F."/>
        </authorList>
    </citation>
    <scope>NUCLEOTIDE SEQUENCE</scope>
    <source>
        <strain evidence="2">DSM 16790</strain>
        <plasmid evidence="2">PL47</plasmid>
    </source>
</reference>
<name>J7S5G2_HALWD</name>
<keyword evidence="1" id="KW-1133">Transmembrane helix</keyword>
<reference evidence="2" key="1">
    <citation type="journal article" date="2006" name="BMC Genomics">
        <title>The genome of the square archaeon Haloquadratum walsbyi: life at the limits of water activity.</title>
        <authorList>
            <person name="Bolhuis H.H."/>
            <person name="Palm P.P."/>
            <person name="Wende A.W."/>
            <person name="Falb M.M."/>
            <person name="Rampp M.M."/>
            <person name="Rodriguez-Valera F.F."/>
            <person name="Pfeiffer F.F."/>
            <person name="Oesterhelt D.D."/>
        </authorList>
    </citation>
    <scope>NUCLEOTIDE SEQUENCE [LARGE SCALE GENOMIC DNA]</scope>
    <source>
        <strain evidence="2">DSM 16790</strain>
        <plasmid evidence="2">PL47</plasmid>
    </source>
</reference>
<feature type="transmembrane region" description="Helical" evidence="1">
    <location>
        <begin position="23"/>
        <end position="41"/>
    </location>
</feature>
<protein>
    <submittedName>
        <fullName evidence="2">Uncharacterized protein</fullName>
    </submittedName>
</protein>
<proteinExistence type="predicted"/>
<dbReference type="Proteomes" id="UP000001975">
    <property type="component" value="Plasmid PL47"/>
</dbReference>
<sequence length="87" mass="9976">MSRQTDIPDVEQYELKKVAEKSVIISLTLGLFISPLAYVYLGKWKYAVINFFTLNYLFIGFLAVPVHTYMQISDARGQLNQAGINWN</sequence>
<keyword evidence="1" id="KW-0812">Transmembrane</keyword>
<organism evidence="2 3">
    <name type="scientific">Haloquadratum walsbyi (strain DSM 16790 / HBSQ001)</name>
    <dbReference type="NCBI Taxonomy" id="362976"/>
    <lineage>
        <taxon>Archaea</taxon>
        <taxon>Methanobacteriati</taxon>
        <taxon>Methanobacteriota</taxon>
        <taxon>Stenosarchaea group</taxon>
        <taxon>Halobacteria</taxon>
        <taxon>Halobacteriales</taxon>
        <taxon>Haloferacaceae</taxon>
        <taxon>Haloquadratum</taxon>
    </lineage>
</organism>
<geneLocation type="plasmid" evidence="2 3">
    <name>PL47</name>
</geneLocation>